<dbReference type="Gene3D" id="2.60.40.3080">
    <property type="match status" value="1"/>
</dbReference>
<dbReference type="EMBL" id="WCUV01000005">
    <property type="protein sequence ID" value="KAB4093072.1"/>
    <property type="molecule type" value="Genomic_DNA"/>
</dbReference>
<dbReference type="Proteomes" id="UP000196329">
    <property type="component" value="Unassembled WGS sequence"/>
</dbReference>
<dbReference type="EMBL" id="QRJL01000003">
    <property type="protein sequence ID" value="RHH32520.1"/>
    <property type="molecule type" value="Genomic_DNA"/>
</dbReference>
<evidence type="ECO:0000256" key="1">
    <source>
        <dbReference type="SAM" id="SignalP"/>
    </source>
</evidence>
<dbReference type="EMBL" id="QSJZ01000007">
    <property type="protein sequence ID" value="RHE23310.1"/>
    <property type="molecule type" value="Genomic_DNA"/>
</dbReference>
<gene>
    <name evidence="6" type="ORF">B5G17_11760</name>
    <name evidence="10" type="ORF">DW216_06690</name>
    <name evidence="9" type="ORF">DW758_10935</name>
    <name evidence="8" type="ORF">DWW83_04620</name>
    <name evidence="7" type="ORF">DXC07_11625</name>
    <name evidence="2" type="ORF">ERS852554_01409</name>
    <name evidence="4" type="ORF">GAP41_06755</name>
    <name evidence="3" type="ORF">GAQ56_07435</name>
    <name evidence="5" type="ORF">POZ24_06345</name>
</gene>
<dbReference type="Proteomes" id="UP001213309">
    <property type="component" value="Unassembled WGS sequence"/>
</dbReference>
<evidence type="ECO:0000313" key="8">
    <source>
        <dbReference type="EMBL" id="RGU40346.1"/>
    </source>
</evidence>
<feature type="chain" id="PRO_5014252263" evidence="1">
    <location>
        <begin position="23"/>
        <end position="137"/>
    </location>
</feature>
<protein>
    <submittedName>
        <fullName evidence="3">DUF3244 domain-containing protein</fullName>
    </submittedName>
    <submittedName>
        <fullName evidence="2">Protein of uncharacterized function (DUF3244)</fullName>
    </submittedName>
</protein>
<sequence length="137" mass="14858">MKALKALIFILFFCNGLSTSTARECQTNAETIVLTSYPIKPKDRTGSTSEEGLPIKRSIQRPIADAYLYNNVVNVSFNGDIAVVNVTITNESTGETVYSETHSSPAALNIDLNGESTGNYLIEIETEDTLLTGSFSL</sequence>
<dbReference type="RefSeq" id="WP_008662641.1">
    <property type="nucleotide sequence ID" value="NZ_CACRTC010000038.1"/>
</dbReference>
<dbReference type="Proteomes" id="UP000432488">
    <property type="component" value="Unassembled WGS sequence"/>
</dbReference>
<evidence type="ECO:0000313" key="17">
    <source>
        <dbReference type="Proteomes" id="UP000431575"/>
    </source>
</evidence>
<dbReference type="EMBL" id="QRXV01000004">
    <property type="protein sequence ID" value="RGU40346.1"/>
    <property type="molecule type" value="Genomic_DNA"/>
</dbReference>
<evidence type="ECO:0000313" key="6">
    <source>
        <dbReference type="EMBL" id="OUN54273.1"/>
    </source>
</evidence>
<evidence type="ECO:0000313" key="10">
    <source>
        <dbReference type="EMBL" id="RHH32520.1"/>
    </source>
</evidence>
<evidence type="ECO:0000313" key="13">
    <source>
        <dbReference type="Proteomes" id="UP000261295"/>
    </source>
</evidence>
<dbReference type="Proteomes" id="UP000261295">
    <property type="component" value="Unassembled WGS sequence"/>
</dbReference>
<evidence type="ECO:0000313" key="2">
    <source>
        <dbReference type="EMBL" id="CUP66784.1"/>
    </source>
</evidence>
<reference evidence="2 11" key="1">
    <citation type="submission" date="2015-09" db="EMBL/GenBank/DDBJ databases">
        <authorList>
            <consortium name="Pathogen Informatics"/>
        </authorList>
    </citation>
    <scope>NUCLEOTIDE SEQUENCE [LARGE SCALE GENOMIC DNA]</scope>
    <source>
        <strain evidence="2 11">2789STDY5834942</strain>
    </source>
</reference>
<dbReference type="EMBL" id="WCTM01000003">
    <property type="protein sequence ID" value="KAB4244293.1"/>
    <property type="molecule type" value="Genomic_DNA"/>
</dbReference>
<evidence type="ECO:0000313" key="14">
    <source>
        <dbReference type="Proteomes" id="UP000283601"/>
    </source>
</evidence>
<evidence type="ECO:0000313" key="16">
    <source>
        <dbReference type="Proteomes" id="UP000284022"/>
    </source>
</evidence>
<dbReference type="Proteomes" id="UP000283766">
    <property type="component" value="Unassembled WGS sequence"/>
</dbReference>
<dbReference type="Proteomes" id="UP000431575">
    <property type="component" value="Unassembled WGS sequence"/>
</dbReference>
<feature type="signal peptide" evidence="1">
    <location>
        <begin position="1"/>
        <end position="22"/>
    </location>
</feature>
<dbReference type="InterPro" id="IPR021638">
    <property type="entry name" value="DUF3244"/>
</dbReference>
<evidence type="ECO:0000313" key="4">
    <source>
        <dbReference type="EMBL" id="KAB4244293.1"/>
    </source>
</evidence>
<organism evidence="2 11">
    <name type="scientific">Bacteroides uniformis</name>
    <dbReference type="NCBI Taxonomy" id="820"/>
    <lineage>
        <taxon>Bacteria</taxon>
        <taxon>Pseudomonadati</taxon>
        <taxon>Bacteroidota</taxon>
        <taxon>Bacteroidia</taxon>
        <taxon>Bacteroidales</taxon>
        <taxon>Bacteroidaceae</taxon>
        <taxon>Bacteroides</taxon>
    </lineage>
</organism>
<evidence type="ECO:0000313" key="11">
    <source>
        <dbReference type="Proteomes" id="UP000095788"/>
    </source>
</evidence>
<evidence type="ECO:0000313" key="9">
    <source>
        <dbReference type="EMBL" id="RHE23310.1"/>
    </source>
</evidence>
<keyword evidence="1" id="KW-0732">Signal</keyword>
<evidence type="ECO:0000313" key="7">
    <source>
        <dbReference type="EMBL" id="RGM55350.1"/>
    </source>
</evidence>
<dbReference type="Proteomes" id="UP000283601">
    <property type="component" value="Unassembled WGS sequence"/>
</dbReference>
<reference evidence="5" key="6">
    <citation type="submission" date="2022-10" db="EMBL/GenBank/DDBJ databases">
        <title>Human gut microbiome strain richness.</title>
        <authorList>
            <person name="Chen-Liaw A."/>
        </authorList>
    </citation>
    <scope>NUCLEOTIDE SEQUENCE</scope>
    <source>
        <strain evidence="5">1001713st2_A4_1001713B170214_170313</strain>
    </source>
</reference>
<proteinExistence type="predicted"/>
<name>A0A174PZR1_BACUN</name>
<accession>A0A174PZR1</accession>
<dbReference type="AlphaFoldDB" id="A0A174PZR1"/>
<dbReference type="EMBL" id="JAQNSG010000005">
    <property type="protein sequence ID" value="MDC1879644.1"/>
    <property type="molecule type" value="Genomic_DNA"/>
</dbReference>
<reference evidence="6" key="3">
    <citation type="journal article" date="2018" name="BMC Genomics">
        <title>Whole genome sequencing and function prediction of 133 gut anaerobes isolated from chicken caecum in pure cultures.</title>
        <authorList>
            <person name="Medvecky M."/>
            <person name="Cejkova D."/>
            <person name="Polansky O."/>
            <person name="Karasova D."/>
            <person name="Kubasova T."/>
            <person name="Cizek A."/>
            <person name="Rychlik I."/>
        </authorList>
    </citation>
    <scope>NUCLEOTIDE SEQUENCE</scope>
    <source>
        <strain evidence="6">An67</strain>
    </source>
</reference>
<reference evidence="12" key="2">
    <citation type="submission" date="2017-04" db="EMBL/GenBank/DDBJ databases">
        <title>Function of individual gut microbiota members based on whole genome sequencing of pure cultures obtained from chicken caecum.</title>
        <authorList>
            <person name="Medvecky M."/>
            <person name="Cejkova D."/>
            <person name="Polansky O."/>
            <person name="Karasova D."/>
            <person name="Kubasova T."/>
            <person name="Cizek A."/>
            <person name="Rychlik I."/>
        </authorList>
    </citation>
    <scope>NUCLEOTIDE SEQUENCE [LARGE SCALE GENOMIC DNA]</scope>
    <source>
        <strain evidence="12">An67</strain>
    </source>
</reference>
<dbReference type="Proteomes" id="UP000095788">
    <property type="component" value="Unassembled WGS sequence"/>
</dbReference>
<reference evidence="17 18" key="5">
    <citation type="journal article" date="2019" name="Nat. Med.">
        <title>A library of human gut bacterial isolates paired with longitudinal multiomics data enables mechanistic microbiome research.</title>
        <authorList>
            <person name="Poyet M."/>
            <person name="Groussin M."/>
            <person name="Gibbons S.M."/>
            <person name="Avila-Pacheco J."/>
            <person name="Jiang X."/>
            <person name="Kearney S.M."/>
            <person name="Perrotta A.R."/>
            <person name="Berdy B."/>
            <person name="Zhao S."/>
            <person name="Lieberman T.D."/>
            <person name="Swanson P.K."/>
            <person name="Smith M."/>
            <person name="Roesemann S."/>
            <person name="Alexander J.E."/>
            <person name="Rich S.A."/>
            <person name="Livny J."/>
            <person name="Vlamakis H."/>
            <person name="Clish C."/>
            <person name="Bullock K."/>
            <person name="Deik A."/>
            <person name="Scott J."/>
            <person name="Pierce K.A."/>
            <person name="Xavier R.J."/>
            <person name="Alm E.J."/>
        </authorList>
    </citation>
    <scope>NUCLEOTIDE SEQUENCE [LARGE SCALE GENOMIC DNA]</scope>
    <source>
        <strain evidence="3 18">BIOML-A42</strain>
        <strain evidence="4 17">BIOML-A6</strain>
    </source>
</reference>
<dbReference type="EMBL" id="CZBF01000002">
    <property type="protein sequence ID" value="CUP66784.1"/>
    <property type="molecule type" value="Genomic_DNA"/>
</dbReference>
<evidence type="ECO:0000313" key="5">
    <source>
        <dbReference type="EMBL" id="MDC1879644.1"/>
    </source>
</evidence>
<evidence type="ECO:0000313" key="3">
    <source>
        <dbReference type="EMBL" id="KAB4093072.1"/>
    </source>
</evidence>
<dbReference type="Proteomes" id="UP000284022">
    <property type="component" value="Unassembled WGS sequence"/>
</dbReference>
<evidence type="ECO:0000313" key="15">
    <source>
        <dbReference type="Proteomes" id="UP000283766"/>
    </source>
</evidence>
<reference evidence="13 14" key="4">
    <citation type="submission" date="2018-08" db="EMBL/GenBank/DDBJ databases">
        <title>A genome reference for cultivated species of the human gut microbiota.</title>
        <authorList>
            <person name="Zou Y."/>
            <person name="Xue W."/>
            <person name="Luo G."/>
        </authorList>
    </citation>
    <scope>NUCLEOTIDE SEQUENCE [LARGE SCALE GENOMIC DNA]</scope>
    <source>
        <strain evidence="8 16">AF17-20</strain>
        <strain evidence="10 15">AM18-14LB</strain>
        <strain evidence="9 14">AM29-12AC</strain>
        <strain evidence="7 13">OM07-9</strain>
    </source>
</reference>
<dbReference type="Pfam" id="PF11589">
    <property type="entry name" value="DUF3244"/>
    <property type="match status" value="1"/>
</dbReference>
<evidence type="ECO:0000313" key="18">
    <source>
        <dbReference type="Proteomes" id="UP000432488"/>
    </source>
</evidence>
<evidence type="ECO:0000313" key="12">
    <source>
        <dbReference type="Proteomes" id="UP000196329"/>
    </source>
</evidence>
<dbReference type="EMBL" id="QSTL01000009">
    <property type="protein sequence ID" value="RGM55350.1"/>
    <property type="molecule type" value="Genomic_DNA"/>
</dbReference>
<dbReference type="EMBL" id="NFHS01000005">
    <property type="protein sequence ID" value="OUN54273.1"/>
    <property type="molecule type" value="Genomic_DNA"/>
</dbReference>